<evidence type="ECO:0000256" key="1">
    <source>
        <dbReference type="ARBA" id="ARBA00004370"/>
    </source>
</evidence>
<dbReference type="Proteomes" id="UP001157126">
    <property type="component" value="Unassembled WGS sequence"/>
</dbReference>
<comment type="similarity">
    <text evidence="2 6">Belongs to the SURF1 family.</text>
</comment>
<dbReference type="PANTHER" id="PTHR23427:SF2">
    <property type="entry name" value="SURFEIT LOCUS PROTEIN 1"/>
    <property type="match status" value="1"/>
</dbReference>
<feature type="compositionally biased region" description="Basic and acidic residues" evidence="7">
    <location>
        <begin position="254"/>
        <end position="264"/>
    </location>
</feature>
<evidence type="ECO:0000256" key="3">
    <source>
        <dbReference type="ARBA" id="ARBA00022692"/>
    </source>
</evidence>
<feature type="transmembrane region" description="Helical" evidence="6">
    <location>
        <begin position="204"/>
        <end position="222"/>
    </location>
</feature>
<evidence type="ECO:0000256" key="4">
    <source>
        <dbReference type="ARBA" id="ARBA00022989"/>
    </source>
</evidence>
<gene>
    <name evidence="8" type="ORF">GCM10025883_05430</name>
</gene>
<keyword evidence="5 6" id="KW-0472">Membrane</keyword>
<dbReference type="InterPro" id="IPR045214">
    <property type="entry name" value="Surf1/Surf4"/>
</dbReference>
<dbReference type="Pfam" id="PF02104">
    <property type="entry name" value="SURF1"/>
    <property type="match status" value="1"/>
</dbReference>
<evidence type="ECO:0000313" key="9">
    <source>
        <dbReference type="Proteomes" id="UP001157126"/>
    </source>
</evidence>
<dbReference type="PANTHER" id="PTHR23427">
    <property type="entry name" value="SURFEIT LOCUS PROTEIN"/>
    <property type="match status" value="1"/>
</dbReference>
<comment type="subcellular location">
    <subcellularLocation>
        <location evidence="6">Cell membrane</location>
        <topology evidence="6">Multi-pass membrane protein</topology>
    </subcellularLocation>
    <subcellularLocation>
        <location evidence="1">Membrane</location>
    </subcellularLocation>
</comment>
<evidence type="ECO:0000313" key="8">
    <source>
        <dbReference type="EMBL" id="GMA38498.1"/>
    </source>
</evidence>
<proteinExistence type="inferred from homology"/>
<evidence type="ECO:0000256" key="6">
    <source>
        <dbReference type="RuleBase" id="RU363076"/>
    </source>
</evidence>
<accession>A0ABQ6IKN7</accession>
<dbReference type="PROSITE" id="PS50895">
    <property type="entry name" value="SURF1"/>
    <property type="match status" value="1"/>
</dbReference>
<feature type="region of interest" description="Disordered" evidence="7">
    <location>
        <begin position="238"/>
        <end position="282"/>
    </location>
</feature>
<protein>
    <recommendedName>
        <fullName evidence="6">SURF1-like protein</fullName>
    </recommendedName>
</protein>
<evidence type="ECO:0000256" key="7">
    <source>
        <dbReference type="SAM" id="MobiDB-lite"/>
    </source>
</evidence>
<keyword evidence="3 6" id="KW-0812">Transmembrane</keyword>
<evidence type="ECO:0000256" key="5">
    <source>
        <dbReference type="ARBA" id="ARBA00023136"/>
    </source>
</evidence>
<feature type="region of interest" description="Disordered" evidence="7">
    <location>
        <begin position="111"/>
        <end position="147"/>
    </location>
</feature>
<reference evidence="9" key="1">
    <citation type="journal article" date="2019" name="Int. J. Syst. Evol. Microbiol.">
        <title>The Global Catalogue of Microorganisms (GCM) 10K type strain sequencing project: providing services to taxonomists for standard genome sequencing and annotation.</title>
        <authorList>
            <consortium name="The Broad Institute Genomics Platform"/>
            <consortium name="The Broad Institute Genome Sequencing Center for Infectious Disease"/>
            <person name="Wu L."/>
            <person name="Ma J."/>
        </authorList>
    </citation>
    <scope>NUCLEOTIDE SEQUENCE [LARGE SCALE GENOMIC DNA]</scope>
    <source>
        <strain evidence="9">NBRC 113072</strain>
    </source>
</reference>
<keyword evidence="6" id="KW-1003">Cell membrane</keyword>
<keyword evidence="4 6" id="KW-1133">Transmembrane helix</keyword>
<dbReference type="InterPro" id="IPR002994">
    <property type="entry name" value="Surf1/Shy1"/>
</dbReference>
<sequence length="282" mass="30097">MALLGLVAAIVVLFGWLGLWQLNVSQQKAQTELLQQVEAAPEAPIDDVLPPQTSITGAHVGRSVIAAGRYDAENQVLVAGRRLGDQVGTWVLTPLVVDATGARLAIIRGFVPEGTSPPPPPPGPVTVTGTLQPQEGPPDQRQPMPEGQVQTVDLSSFVNTWPSDVYNAFVFADTETPPATGAAAQVTPVPPPAVDPGGLNWRNFAYAIQWWIFAAFVVYVWWRLVRDDYRLSLEGESHSEAGAEAGDTDQTTRTGEDPPVRDAGEGTTDPTDHPLPSGGNTR</sequence>
<name>A0ABQ6IKN7_9MICO</name>
<comment type="caution">
    <text evidence="6">Lacks conserved residue(s) required for the propagation of feature annotation.</text>
</comment>
<dbReference type="CDD" id="cd06662">
    <property type="entry name" value="SURF1"/>
    <property type="match status" value="1"/>
</dbReference>
<comment type="caution">
    <text evidence="8">The sequence shown here is derived from an EMBL/GenBank/DDBJ whole genome shotgun (WGS) entry which is preliminary data.</text>
</comment>
<keyword evidence="9" id="KW-1185">Reference proteome</keyword>
<organism evidence="8 9">
    <name type="scientific">Mobilicoccus caccae</name>
    <dbReference type="NCBI Taxonomy" id="1859295"/>
    <lineage>
        <taxon>Bacteria</taxon>
        <taxon>Bacillati</taxon>
        <taxon>Actinomycetota</taxon>
        <taxon>Actinomycetes</taxon>
        <taxon>Micrococcales</taxon>
        <taxon>Dermatophilaceae</taxon>
        <taxon>Mobilicoccus</taxon>
    </lineage>
</organism>
<feature type="compositionally biased region" description="Pro residues" evidence="7">
    <location>
        <begin position="115"/>
        <end position="124"/>
    </location>
</feature>
<dbReference type="EMBL" id="BSUO01000001">
    <property type="protein sequence ID" value="GMA38498.1"/>
    <property type="molecule type" value="Genomic_DNA"/>
</dbReference>
<evidence type="ECO:0000256" key="2">
    <source>
        <dbReference type="ARBA" id="ARBA00007165"/>
    </source>
</evidence>